<dbReference type="STRING" id="683125.SAMN05660206_101457"/>
<dbReference type="RefSeq" id="WP_093363509.1">
    <property type="nucleotide sequence ID" value="NZ_FOZZ01000001.1"/>
</dbReference>
<dbReference type="OrthoDB" id="750178at2"/>
<dbReference type="GO" id="GO:0017004">
    <property type="term" value="P:cytochrome complex assembly"/>
    <property type="evidence" value="ECO:0007669"/>
    <property type="project" value="UniProtKB-KW"/>
</dbReference>
<dbReference type="InterPro" id="IPR050553">
    <property type="entry name" value="Thioredoxin_ResA/DsbE_sf"/>
</dbReference>
<dbReference type="Gene3D" id="3.40.30.10">
    <property type="entry name" value="Glutaredoxin"/>
    <property type="match status" value="1"/>
</dbReference>
<dbReference type="AlphaFoldDB" id="A0A1I6PGP0"/>
<dbReference type="InterPro" id="IPR000866">
    <property type="entry name" value="AhpC/TSA"/>
</dbReference>
<dbReference type="PROSITE" id="PS00194">
    <property type="entry name" value="THIOREDOXIN_1"/>
    <property type="match status" value="1"/>
</dbReference>
<feature type="chain" id="PRO_5011717067" evidence="5">
    <location>
        <begin position="22"/>
        <end position="331"/>
    </location>
</feature>
<dbReference type="InterPro" id="IPR013766">
    <property type="entry name" value="Thioredoxin_domain"/>
</dbReference>
<dbReference type="Pfam" id="PF14289">
    <property type="entry name" value="DUF4369"/>
    <property type="match status" value="1"/>
</dbReference>
<dbReference type="Pfam" id="PF00578">
    <property type="entry name" value="AhpC-TSA"/>
    <property type="match status" value="1"/>
</dbReference>
<organism evidence="7 8">
    <name type="scientific">Sphingobacterium wenxiniae</name>
    <dbReference type="NCBI Taxonomy" id="683125"/>
    <lineage>
        <taxon>Bacteria</taxon>
        <taxon>Pseudomonadati</taxon>
        <taxon>Bacteroidota</taxon>
        <taxon>Sphingobacteriia</taxon>
        <taxon>Sphingobacteriales</taxon>
        <taxon>Sphingobacteriaceae</taxon>
        <taxon>Sphingobacterium</taxon>
    </lineage>
</organism>
<evidence type="ECO:0000256" key="2">
    <source>
        <dbReference type="ARBA" id="ARBA00022748"/>
    </source>
</evidence>
<evidence type="ECO:0000259" key="6">
    <source>
        <dbReference type="PROSITE" id="PS51352"/>
    </source>
</evidence>
<evidence type="ECO:0000256" key="4">
    <source>
        <dbReference type="ARBA" id="ARBA00023284"/>
    </source>
</evidence>
<dbReference type="PANTHER" id="PTHR42852">
    <property type="entry name" value="THIOL:DISULFIDE INTERCHANGE PROTEIN DSBE"/>
    <property type="match status" value="1"/>
</dbReference>
<reference evidence="7 8" key="1">
    <citation type="submission" date="2016-10" db="EMBL/GenBank/DDBJ databases">
        <authorList>
            <person name="de Groot N.N."/>
        </authorList>
    </citation>
    <scope>NUCLEOTIDE SEQUENCE [LARGE SCALE GENOMIC DNA]</scope>
    <source>
        <strain evidence="7 8">DSM 22789</strain>
    </source>
</reference>
<keyword evidence="8" id="KW-1185">Reference proteome</keyword>
<keyword evidence="3" id="KW-1015">Disulfide bond</keyword>
<dbReference type="SUPFAM" id="SSF52833">
    <property type="entry name" value="Thioredoxin-like"/>
    <property type="match status" value="1"/>
</dbReference>
<evidence type="ECO:0000313" key="8">
    <source>
        <dbReference type="Proteomes" id="UP000198785"/>
    </source>
</evidence>
<protein>
    <submittedName>
        <fullName evidence="7">Peroxiredoxin</fullName>
    </submittedName>
</protein>
<dbReference type="CDD" id="cd02966">
    <property type="entry name" value="TlpA_like_family"/>
    <property type="match status" value="1"/>
</dbReference>
<dbReference type="InterPro" id="IPR017937">
    <property type="entry name" value="Thioredoxin_CS"/>
</dbReference>
<dbReference type="GO" id="GO:0030313">
    <property type="term" value="C:cell envelope"/>
    <property type="evidence" value="ECO:0007669"/>
    <property type="project" value="UniProtKB-SubCell"/>
</dbReference>
<proteinExistence type="predicted"/>
<dbReference type="Proteomes" id="UP000198785">
    <property type="component" value="Unassembled WGS sequence"/>
</dbReference>
<dbReference type="EMBL" id="FOZZ01000001">
    <property type="protein sequence ID" value="SFS39346.1"/>
    <property type="molecule type" value="Genomic_DNA"/>
</dbReference>
<name>A0A1I6PGP0_9SPHI</name>
<evidence type="ECO:0000256" key="5">
    <source>
        <dbReference type="SAM" id="SignalP"/>
    </source>
</evidence>
<dbReference type="InterPro" id="IPR025380">
    <property type="entry name" value="DUF4369"/>
</dbReference>
<evidence type="ECO:0000256" key="3">
    <source>
        <dbReference type="ARBA" id="ARBA00023157"/>
    </source>
</evidence>
<comment type="subcellular location">
    <subcellularLocation>
        <location evidence="1">Cell envelope</location>
    </subcellularLocation>
</comment>
<evidence type="ECO:0000313" key="7">
    <source>
        <dbReference type="EMBL" id="SFS39346.1"/>
    </source>
</evidence>
<dbReference type="PANTHER" id="PTHR42852:SF6">
    <property type="entry name" value="THIOL:DISULFIDE INTERCHANGE PROTEIN DSBE"/>
    <property type="match status" value="1"/>
</dbReference>
<gene>
    <name evidence="7" type="ORF">SAMN05660206_101457</name>
</gene>
<evidence type="ECO:0000256" key="1">
    <source>
        <dbReference type="ARBA" id="ARBA00004196"/>
    </source>
</evidence>
<keyword evidence="4" id="KW-0676">Redox-active center</keyword>
<keyword evidence="5" id="KW-0732">Signal</keyword>
<dbReference type="GO" id="GO:0016491">
    <property type="term" value="F:oxidoreductase activity"/>
    <property type="evidence" value="ECO:0007669"/>
    <property type="project" value="InterPro"/>
</dbReference>
<accession>A0A1I6PGP0</accession>
<dbReference type="PROSITE" id="PS51352">
    <property type="entry name" value="THIOREDOXIN_2"/>
    <property type="match status" value="1"/>
</dbReference>
<keyword evidence="2" id="KW-0201">Cytochrome c-type biogenesis</keyword>
<feature type="domain" description="Thioredoxin" evidence="6">
    <location>
        <begin position="191"/>
        <end position="331"/>
    </location>
</feature>
<sequence>MNRKLIALAICAVGICAQAWAQEVAPLQVSGRIKGADSKKVYLEQYDNKVFKTVDSTIVNNGTFAFSTKVLLPELYGIRLQDQEYPLQVFLENNPIEISIDNEGERTRHQVKGSASQVRFEGLRNRQGLTAKALIEEDPASIVSAYALFRNYSYSLSPQEIKEHLALLSPDLNNSQYVRILNDLVEKQSAVLPGNKAIDFVSTDPQGNKVRFSDHLGKGYVLLDFWAAWCGPCRRENPNIVTAYHTYKDKGFSVFAVSLDKDKASWEKAIADDKLEWTQVSDLAFWNTEAAALYGVRFIPSNLLIDPDGIIVARNIKGEELQEALKAIYEK</sequence>
<feature type="signal peptide" evidence="5">
    <location>
        <begin position="1"/>
        <end position="21"/>
    </location>
</feature>
<dbReference type="InterPro" id="IPR036249">
    <property type="entry name" value="Thioredoxin-like_sf"/>
</dbReference>
<dbReference type="GO" id="GO:0016209">
    <property type="term" value="F:antioxidant activity"/>
    <property type="evidence" value="ECO:0007669"/>
    <property type="project" value="InterPro"/>
</dbReference>